<feature type="compositionally biased region" description="Basic and acidic residues" evidence="1">
    <location>
        <begin position="35"/>
        <end position="52"/>
    </location>
</feature>
<keyword evidence="3" id="KW-1185">Reference proteome</keyword>
<accession>A0A202EBC5</accession>
<dbReference type="RefSeq" id="WP_087713787.1">
    <property type="nucleotide sequence ID" value="NZ_MWPH01000001.1"/>
</dbReference>
<evidence type="ECO:0000256" key="1">
    <source>
        <dbReference type="SAM" id="MobiDB-lite"/>
    </source>
</evidence>
<evidence type="ECO:0000313" key="3">
    <source>
        <dbReference type="Proteomes" id="UP000196084"/>
    </source>
</evidence>
<name>A0A202EBC5_9EURY</name>
<protein>
    <submittedName>
        <fullName evidence="2">Uncharacterized protein</fullName>
    </submittedName>
</protein>
<comment type="caution">
    <text evidence="2">The sequence shown here is derived from an EMBL/GenBank/DDBJ whole genome shotgun (WGS) entry which is preliminary data.</text>
</comment>
<gene>
    <name evidence="2" type="ORF">B2G88_01545</name>
</gene>
<reference evidence="2 3" key="1">
    <citation type="submission" date="2017-02" db="EMBL/GenBank/DDBJ databases">
        <title>Natronthermophilus aegyptiacus gen. nov.,sp. nov., an aerobic, extremely halophilic alkalithermophilic archaeon isolated from the athalassohaline Wadi An Natrun, Egypt.</title>
        <authorList>
            <person name="Zhao B."/>
        </authorList>
    </citation>
    <scope>NUCLEOTIDE SEQUENCE [LARGE SCALE GENOMIC DNA]</scope>
    <source>
        <strain evidence="2 3">CGMCC 1.3597</strain>
    </source>
</reference>
<dbReference type="OrthoDB" id="282728at2157"/>
<dbReference type="AlphaFoldDB" id="A0A202EBC5"/>
<organism evidence="2 3">
    <name type="scientific">Natronolimnobius baerhuensis</name>
    <dbReference type="NCBI Taxonomy" id="253108"/>
    <lineage>
        <taxon>Archaea</taxon>
        <taxon>Methanobacteriati</taxon>
        <taxon>Methanobacteriota</taxon>
        <taxon>Stenosarchaea group</taxon>
        <taxon>Halobacteria</taxon>
        <taxon>Halobacteriales</taxon>
        <taxon>Natrialbaceae</taxon>
        <taxon>Natronolimnobius</taxon>
    </lineage>
</organism>
<dbReference type="EMBL" id="MWPH01000001">
    <property type="protein sequence ID" value="OVE85535.1"/>
    <property type="molecule type" value="Genomic_DNA"/>
</dbReference>
<evidence type="ECO:0000313" key="2">
    <source>
        <dbReference type="EMBL" id="OVE85535.1"/>
    </source>
</evidence>
<dbReference type="Proteomes" id="UP000196084">
    <property type="component" value="Unassembled WGS sequence"/>
</dbReference>
<proteinExistence type="predicted"/>
<feature type="compositionally biased region" description="Basic and acidic residues" evidence="1">
    <location>
        <begin position="1"/>
        <end position="27"/>
    </location>
</feature>
<sequence>MADTKKGREDQARDAEDRQRERELEEALDRDDEAEPARDDQDDDTAVRRTEDESADPPAECQRRGCTESASFTVVERYQEETGHGAVEATASLCRDHTAAESPANLDGVYAEYLFRVEPLPETSDDTE</sequence>
<feature type="region of interest" description="Disordered" evidence="1">
    <location>
        <begin position="1"/>
        <end position="67"/>
    </location>
</feature>